<dbReference type="InterPro" id="IPR057823">
    <property type="entry name" value="WWE_RCD1"/>
</dbReference>
<name>A0A7J0H245_9ERIC</name>
<dbReference type="PANTHER" id="PTHR32263:SF5">
    <property type="entry name" value="INACTIVE POLY [ADP-RIBOSE] POLYMERASE SRO1-RELATED"/>
    <property type="match status" value="1"/>
</dbReference>
<dbReference type="Pfam" id="PF23467">
    <property type="entry name" value="WWE_5"/>
    <property type="match status" value="1"/>
</dbReference>
<evidence type="ECO:0000313" key="2">
    <source>
        <dbReference type="EMBL" id="GFZ17112.1"/>
    </source>
</evidence>
<evidence type="ECO:0000259" key="1">
    <source>
        <dbReference type="Pfam" id="PF23467"/>
    </source>
</evidence>
<accession>A0A7J0H245</accession>
<dbReference type="AlphaFoldDB" id="A0A7J0H245"/>
<gene>
    <name evidence="2" type="ORF">Acr_26g0003820</name>
</gene>
<evidence type="ECO:0000313" key="3">
    <source>
        <dbReference type="Proteomes" id="UP000585474"/>
    </source>
</evidence>
<dbReference type="PANTHER" id="PTHR32263">
    <property type="entry name" value="INACTIVE POLY [ADP-RIBOSE] POLYMERASE SRO4-RELATED"/>
    <property type="match status" value="1"/>
</dbReference>
<proteinExistence type="predicted"/>
<keyword evidence="3" id="KW-1185">Reference proteome</keyword>
<comment type="caution">
    <text evidence="2">The sequence shown here is derived from an EMBL/GenBank/DDBJ whole genome shotgun (WGS) entry which is preliminary data.</text>
</comment>
<sequence length="155" mass="17563">MEMKLAKVFDSALRVVDLMVDLKRKWSTLCEPCFTGAALKVLSHGIPLNYSIDKCGKRRKLDGSKSKCGTCASQFKRSLHGYYSNFMRNEVPERLMFYQDGECSDTPQDFVGLITNDLQMKKAAIEMENNGQPFLLDLLHMMKLELRTGLGQTIA</sequence>
<dbReference type="InterPro" id="IPR044964">
    <property type="entry name" value="RCD1/SRO1-5"/>
</dbReference>
<dbReference type="Proteomes" id="UP000585474">
    <property type="component" value="Unassembled WGS sequence"/>
</dbReference>
<dbReference type="OrthoDB" id="1728301at2759"/>
<protein>
    <recommendedName>
        <fullName evidence="1">RCD1 WWE domain-containing protein</fullName>
    </recommendedName>
</protein>
<feature type="domain" description="RCD1 WWE" evidence="1">
    <location>
        <begin position="86"/>
        <end position="155"/>
    </location>
</feature>
<reference evidence="2 3" key="1">
    <citation type="submission" date="2019-07" db="EMBL/GenBank/DDBJ databases">
        <title>De Novo Assembly of kiwifruit Actinidia rufa.</title>
        <authorList>
            <person name="Sugita-Konishi S."/>
            <person name="Sato K."/>
            <person name="Mori E."/>
            <person name="Abe Y."/>
            <person name="Kisaki G."/>
            <person name="Hamano K."/>
            <person name="Suezawa K."/>
            <person name="Otani M."/>
            <person name="Fukuda T."/>
            <person name="Manabe T."/>
            <person name="Gomi K."/>
            <person name="Tabuchi M."/>
            <person name="Akimitsu K."/>
            <person name="Kataoka I."/>
        </authorList>
    </citation>
    <scope>NUCLEOTIDE SEQUENCE [LARGE SCALE GENOMIC DNA]</scope>
    <source>
        <strain evidence="3">cv. Fuchu</strain>
    </source>
</reference>
<dbReference type="EMBL" id="BJWL01000026">
    <property type="protein sequence ID" value="GFZ17112.1"/>
    <property type="molecule type" value="Genomic_DNA"/>
</dbReference>
<organism evidence="2 3">
    <name type="scientific">Actinidia rufa</name>
    <dbReference type="NCBI Taxonomy" id="165716"/>
    <lineage>
        <taxon>Eukaryota</taxon>
        <taxon>Viridiplantae</taxon>
        <taxon>Streptophyta</taxon>
        <taxon>Embryophyta</taxon>
        <taxon>Tracheophyta</taxon>
        <taxon>Spermatophyta</taxon>
        <taxon>Magnoliopsida</taxon>
        <taxon>eudicotyledons</taxon>
        <taxon>Gunneridae</taxon>
        <taxon>Pentapetalae</taxon>
        <taxon>asterids</taxon>
        <taxon>Ericales</taxon>
        <taxon>Actinidiaceae</taxon>
        <taxon>Actinidia</taxon>
    </lineage>
</organism>